<feature type="compositionally biased region" description="Low complexity" evidence="1">
    <location>
        <begin position="837"/>
        <end position="847"/>
    </location>
</feature>
<feature type="compositionally biased region" description="Polar residues" evidence="1">
    <location>
        <begin position="1040"/>
        <end position="1090"/>
    </location>
</feature>
<feature type="compositionally biased region" description="Low complexity" evidence="1">
    <location>
        <begin position="885"/>
        <end position="902"/>
    </location>
</feature>
<sequence length="1200" mass="127399">MNATFAASSSSLSSLSSSTPSDPDMLLPASPPSNSSQSDITPADLSPPSPPAHKPTLQGISSPLPSPAPSSSDMGQVISRPRDTHSQPGSPPASSSGAAFKLKSAFGARRKRADAPSSPHKSNASRDVNLNDTTAAPGTPQRHPLAKQLTLSLASHMFNRKGSSSTATTPVPPPISPVPPPVPPKSSPLPRPTEINSAVDRRTSVMPTSPSMAPALDFMRRVDSKDKDGDRPESKEGKRKSDSTISHHTIRPGFSISNRSSRPVSMAESLHSTHTVQPSSKRLSAFMTDEENTMVEEDDSERPVEITRSSTLHASSASLFTPRNRRSQSVCFGPIRGLSPSESTPIPTSASLEAFSNFSSTEPVRTPRPHPVTVVSPEARFTGFMPSTPLSSTPLQLRPSHQLHHVSRSSTSQMDAGNSFRHTAISVTSSFAPAAGLARRAVEKMGRVWGSRTSSSSSGRISPASSGPSAFAPFKSTSRNSLSPSESTHNSRRSKHHPQSSASWSISSHGSSSISDQDGFVTSSTLFLGKRLRGPVRMSPGGAGVAGGLVFGRDLRLCVKQTAIEPIRIALEQAEQNGGSYEWKNTATIEERLLPAIVVRCAQHLLTWGVQELGLFRVSGRPAHISKLRSEFDTGADFELAECGPGDFDPHAVASVFKAYLRELPEPILTHGLSPYFEAAMVSDRSNHADGSIHAPEHARSPSQPGFAGLRKPPSLSTLAVPGFAGSNPPSEYLRRALSNLIARLPAENRDLLLTVIELINETARRKQETKMPMSNLLLVLCPSLNMNPTLLQALCESEGIWEGAIQDEETQPGVNDVPQEDEANMAGASRTGRTVRPLPQIPRRNPQNPPETLYLDCISDDQPPAPSTSLEASPHSEVADETSPRTSNDDSVSSSSRLSTPGLEYGPLNVNSPPSLSSSADTLSTPSMLSASPSHNTKPLPLGDELSGHENDLSQPIAPANIPLPITAPPSQVPSFDRIEFPSSDDTLTRPAVAHQRSQPSLSITTSQPRQASRSNSLVSKALLRKPSLHLLFSKMTMSNPDTASDSPVPQSATSSMMLSPSRRSQVHSVATSGSTGSLFTAPQSSRSANPPVLNTAIDSSSISLALGIDNDESPSQLEATAASDSPTAKPATRKCASEALAGDLNAPRGRPTSVSPSRSLSRHSIASTTYLDFTIRDNECGDEEDWTRSVLMAAGANS</sequence>
<feature type="compositionally biased region" description="Low complexity" evidence="1">
    <location>
        <begin position="8"/>
        <end position="18"/>
    </location>
</feature>
<feature type="region of interest" description="Disordered" evidence="1">
    <location>
        <begin position="687"/>
        <end position="709"/>
    </location>
</feature>
<proteinExistence type="predicted"/>
<feature type="region of interest" description="Disordered" evidence="1">
    <location>
        <begin position="391"/>
        <end position="416"/>
    </location>
</feature>
<feature type="compositionally biased region" description="Pro residues" evidence="1">
    <location>
        <begin position="170"/>
        <end position="191"/>
    </location>
</feature>
<dbReference type="GO" id="GO:0031267">
    <property type="term" value="F:small GTPase binding"/>
    <property type="evidence" value="ECO:0007669"/>
    <property type="project" value="InterPro"/>
</dbReference>
<dbReference type="GO" id="GO:0007264">
    <property type="term" value="P:small GTPase-mediated signal transduction"/>
    <property type="evidence" value="ECO:0007669"/>
    <property type="project" value="InterPro"/>
</dbReference>
<dbReference type="InterPro" id="IPR039767">
    <property type="entry name" value="RALBP1"/>
</dbReference>
<reference evidence="4" key="1">
    <citation type="journal article" date="2012" name="Science">
        <title>The Paleozoic origin of enzymatic lignin decomposition reconstructed from 31 fungal genomes.</title>
        <authorList>
            <person name="Floudas D."/>
            <person name="Binder M."/>
            <person name="Riley R."/>
            <person name="Barry K."/>
            <person name="Blanchette R.A."/>
            <person name="Henrissat B."/>
            <person name="Martinez A.T."/>
            <person name="Otillar R."/>
            <person name="Spatafora J.W."/>
            <person name="Yadav J.S."/>
            <person name="Aerts A."/>
            <person name="Benoit I."/>
            <person name="Boyd A."/>
            <person name="Carlson A."/>
            <person name="Copeland A."/>
            <person name="Coutinho P.M."/>
            <person name="de Vries R.P."/>
            <person name="Ferreira P."/>
            <person name="Findley K."/>
            <person name="Foster B."/>
            <person name="Gaskell J."/>
            <person name="Glotzer D."/>
            <person name="Gorecki P."/>
            <person name="Heitman J."/>
            <person name="Hesse C."/>
            <person name="Hori C."/>
            <person name="Igarashi K."/>
            <person name="Jurgens J.A."/>
            <person name="Kallen N."/>
            <person name="Kersten P."/>
            <person name="Kohler A."/>
            <person name="Kuees U."/>
            <person name="Kumar T.K.A."/>
            <person name="Kuo A."/>
            <person name="LaButti K."/>
            <person name="Larrondo L.F."/>
            <person name="Lindquist E."/>
            <person name="Ling A."/>
            <person name="Lombard V."/>
            <person name="Lucas S."/>
            <person name="Lundell T."/>
            <person name="Martin R."/>
            <person name="McLaughlin D.J."/>
            <person name="Morgenstern I."/>
            <person name="Morin E."/>
            <person name="Murat C."/>
            <person name="Nagy L.G."/>
            <person name="Nolan M."/>
            <person name="Ohm R.A."/>
            <person name="Patyshakuliyeva A."/>
            <person name="Rokas A."/>
            <person name="Ruiz-Duenas F.J."/>
            <person name="Sabat G."/>
            <person name="Salamov A."/>
            <person name="Samejima M."/>
            <person name="Schmutz J."/>
            <person name="Slot J.C."/>
            <person name="St John F."/>
            <person name="Stenlid J."/>
            <person name="Sun H."/>
            <person name="Sun S."/>
            <person name="Syed K."/>
            <person name="Tsang A."/>
            <person name="Wiebenga A."/>
            <person name="Young D."/>
            <person name="Pisabarro A."/>
            <person name="Eastwood D.C."/>
            <person name="Martin F."/>
            <person name="Cullen D."/>
            <person name="Grigoriev I.V."/>
            <person name="Hibbett D.S."/>
        </authorList>
    </citation>
    <scope>NUCLEOTIDE SEQUENCE [LARGE SCALE GENOMIC DNA]</scope>
    <source>
        <strain evidence="4">RWD-64-598 SS2</strain>
    </source>
</reference>
<feature type="compositionally biased region" description="Polar residues" evidence="1">
    <location>
        <begin position="1117"/>
        <end position="1128"/>
    </location>
</feature>
<dbReference type="GO" id="GO:0005096">
    <property type="term" value="F:GTPase activator activity"/>
    <property type="evidence" value="ECO:0007669"/>
    <property type="project" value="InterPro"/>
</dbReference>
<keyword evidence="4" id="KW-1185">Reference proteome</keyword>
<evidence type="ECO:0000256" key="1">
    <source>
        <dbReference type="SAM" id="MobiDB-lite"/>
    </source>
</evidence>
<evidence type="ECO:0000313" key="4">
    <source>
        <dbReference type="Proteomes" id="UP000053558"/>
    </source>
</evidence>
<dbReference type="GeneID" id="19205046"/>
<feature type="region of interest" description="Disordered" evidence="1">
    <location>
        <begin position="1141"/>
        <end position="1163"/>
    </location>
</feature>
<protein>
    <submittedName>
        <fullName evidence="3">RhoGAP-domain-containing protein</fullName>
    </submittedName>
</protein>
<feature type="compositionally biased region" description="Low complexity" evidence="1">
    <location>
        <begin position="913"/>
        <end position="928"/>
    </location>
</feature>
<feature type="domain" description="Rho-GAP" evidence="2">
    <location>
        <begin position="587"/>
        <end position="827"/>
    </location>
</feature>
<feature type="compositionally biased region" description="Polar residues" evidence="1">
    <location>
        <begin position="477"/>
        <end position="488"/>
    </location>
</feature>
<dbReference type="PROSITE" id="PS50238">
    <property type="entry name" value="RHOGAP"/>
    <property type="match status" value="1"/>
</dbReference>
<dbReference type="EMBL" id="JH711576">
    <property type="protein sequence ID" value="EIW83006.1"/>
    <property type="molecule type" value="Genomic_DNA"/>
</dbReference>
<dbReference type="PANTHER" id="PTHR12783:SF5">
    <property type="entry name" value="RALA-BINDING PROTEIN 1"/>
    <property type="match status" value="1"/>
</dbReference>
<dbReference type="CDD" id="cd00159">
    <property type="entry name" value="RhoGAP"/>
    <property type="match status" value="1"/>
</dbReference>
<dbReference type="InterPro" id="IPR000198">
    <property type="entry name" value="RhoGAP_dom"/>
</dbReference>
<feature type="compositionally biased region" description="Polar residues" evidence="1">
    <location>
        <begin position="929"/>
        <end position="938"/>
    </location>
</feature>
<feature type="region of interest" description="Disordered" evidence="1">
    <location>
        <begin position="1117"/>
        <end position="1136"/>
    </location>
</feature>
<dbReference type="Gene3D" id="1.10.555.10">
    <property type="entry name" value="Rho GTPase activation protein"/>
    <property type="match status" value="1"/>
</dbReference>
<dbReference type="PANTHER" id="PTHR12783">
    <property type="entry name" value="RALA BINDING PROTEIN 1 RALBP1"/>
    <property type="match status" value="1"/>
</dbReference>
<feature type="region of interest" description="Disordered" evidence="1">
    <location>
        <begin position="1040"/>
        <end position="1095"/>
    </location>
</feature>
<organism evidence="3 4">
    <name type="scientific">Coniophora puteana (strain RWD-64-598)</name>
    <name type="common">Brown rot fungus</name>
    <dbReference type="NCBI Taxonomy" id="741705"/>
    <lineage>
        <taxon>Eukaryota</taxon>
        <taxon>Fungi</taxon>
        <taxon>Dikarya</taxon>
        <taxon>Basidiomycota</taxon>
        <taxon>Agaricomycotina</taxon>
        <taxon>Agaricomycetes</taxon>
        <taxon>Agaricomycetidae</taxon>
        <taxon>Boletales</taxon>
        <taxon>Coniophorineae</taxon>
        <taxon>Coniophoraceae</taxon>
        <taxon>Coniophora</taxon>
    </lineage>
</organism>
<feature type="compositionally biased region" description="Polar residues" evidence="1">
    <location>
        <begin position="119"/>
        <end position="136"/>
    </location>
</feature>
<dbReference type="SUPFAM" id="SSF48350">
    <property type="entry name" value="GTPase activation domain, GAP"/>
    <property type="match status" value="1"/>
</dbReference>
<feature type="region of interest" description="Disordered" evidence="1">
    <location>
        <begin position="811"/>
        <end position="1021"/>
    </location>
</feature>
<evidence type="ECO:0000259" key="2">
    <source>
        <dbReference type="PROSITE" id="PS50238"/>
    </source>
</evidence>
<feature type="compositionally biased region" description="Basic and acidic residues" evidence="1">
    <location>
        <begin position="218"/>
        <end position="242"/>
    </location>
</feature>
<evidence type="ECO:0000313" key="3">
    <source>
        <dbReference type="EMBL" id="EIW83006.1"/>
    </source>
</evidence>
<comment type="caution">
    <text evidence="3">The sequence shown here is derived from an EMBL/GenBank/DDBJ whole genome shotgun (WGS) entry which is preliminary data.</text>
</comment>
<feature type="compositionally biased region" description="Polar residues" evidence="1">
    <location>
        <begin position="997"/>
        <end position="1020"/>
    </location>
</feature>
<dbReference type="KEGG" id="cput:CONPUDRAFT_164023"/>
<dbReference type="Pfam" id="PF00620">
    <property type="entry name" value="RhoGAP"/>
    <property type="match status" value="2"/>
</dbReference>
<feature type="compositionally biased region" description="Low complexity" evidence="1">
    <location>
        <begin position="500"/>
        <end position="515"/>
    </location>
</feature>
<feature type="region of interest" description="Disordered" evidence="1">
    <location>
        <begin position="450"/>
        <end position="517"/>
    </location>
</feature>
<feature type="region of interest" description="Disordered" evidence="1">
    <location>
        <begin position="1"/>
        <end position="284"/>
    </location>
</feature>
<feature type="compositionally biased region" description="Polar residues" evidence="1">
    <location>
        <begin position="270"/>
        <end position="282"/>
    </location>
</feature>
<name>A0A5M3MV57_CONPW</name>
<dbReference type="RefSeq" id="XP_007766886.1">
    <property type="nucleotide sequence ID" value="XM_007768696.1"/>
</dbReference>
<dbReference type="OrthoDB" id="185175at2759"/>
<dbReference type="OMA" id="RCAQHIL"/>
<gene>
    <name evidence="3" type="ORF">CONPUDRAFT_164023</name>
</gene>
<feature type="compositionally biased region" description="Low complexity" evidence="1">
    <location>
        <begin position="451"/>
        <end position="476"/>
    </location>
</feature>
<dbReference type="InterPro" id="IPR008936">
    <property type="entry name" value="Rho_GTPase_activation_prot"/>
</dbReference>
<dbReference type="Proteomes" id="UP000053558">
    <property type="component" value="Unassembled WGS sequence"/>
</dbReference>
<dbReference type="AlphaFoldDB" id="A0A5M3MV57"/>
<dbReference type="SMART" id="SM00324">
    <property type="entry name" value="RhoGAP"/>
    <property type="match status" value="1"/>
</dbReference>
<accession>A0A5M3MV57</accession>